<keyword evidence="6" id="KW-0408">Iron</keyword>
<dbReference type="GO" id="GO:0051539">
    <property type="term" value="F:4 iron, 4 sulfur cluster binding"/>
    <property type="evidence" value="ECO:0007669"/>
    <property type="project" value="UniProtKB-KW"/>
</dbReference>
<dbReference type="eggNOG" id="COG0621">
    <property type="taxonomic scope" value="Bacteria"/>
</dbReference>
<dbReference type="Proteomes" id="UP000009222">
    <property type="component" value="Chromosome"/>
</dbReference>
<dbReference type="SFLD" id="SFLDS00029">
    <property type="entry name" value="Radical_SAM"/>
    <property type="match status" value="1"/>
</dbReference>
<dbReference type="Pfam" id="PF04055">
    <property type="entry name" value="Radical_SAM"/>
    <property type="match status" value="1"/>
</dbReference>
<evidence type="ECO:0000256" key="2">
    <source>
        <dbReference type="ARBA" id="ARBA00022485"/>
    </source>
</evidence>
<dbReference type="EMBL" id="CP001841">
    <property type="protein sequence ID" value="AEF82106.1"/>
    <property type="molecule type" value="Genomic_DNA"/>
</dbReference>
<evidence type="ECO:0000259" key="9">
    <source>
        <dbReference type="PROSITE" id="PS51918"/>
    </source>
</evidence>
<dbReference type="GO" id="GO:0046872">
    <property type="term" value="F:metal ion binding"/>
    <property type="evidence" value="ECO:0007669"/>
    <property type="project" value="UniProtKB-KW"/>
</dbReference>
<reference evidence="10 11" key="2">
    <citation type="journal article" date="2011" name="ISME J.">
        <title>RNA-seq reveals cooperative metabolic interactions between two termite-gut spirochete species in co-culture.</title>
        <authorList>
            <person name="Rosenthal A.Z."/>
            <person name="Matson E.G."/>
            <person name="Eldar A."/>
            <person name="Leadbetter J.R."/>
        </authorList>
    </citation>
    <scope>NUCLEOTIDE SEQUENCE [LARGE SCALE GENOMIC DNA]</scope>
    <source>
        <strain evidence="11">ATCC BAA-888 / DSM 13862 / ZAS-9</strain>
    </source>
</reference>
<evidence type="ECO:0000256" key="5">
    <source>
        <dbReference type="ARBA" id="ARBA00022723"/>
    </source>
</evidence>
<dbReference type="GO" id="GO:0035598">
    <property type="term" value="F:tRNA (N(6)-L-threonylcarbamoyladenosine(37)-C(2))-methylthiotransferase activity"/>
    <property type="evidence" value="ECO:0007669"/>
    <property type="project" value="TreeGrafter"/>
</dbReference>
<keyword evidence="4" id="KW-0949">S-adenosyl-L-methionine</keyword>
<dbReference type="OrthoDB" id="9805215at2"/>
<dbReference type="Gene3D" id="3.80.30.20">
    <property type="entry name" value="tm_1862 like domain"/>
    <property type="match status" value="1"/>
</dbReference>
<evidence type="ECO:0000256" key="3">
    <source>
        <dbReference type="ARBA" id="ARBA00022679"/>
    </source>
</evidence>
<proteinExistence type="predicted"/>
<dbReference type="RefSeq" id="WP_015710814.1">
    <property type="nucleotide sequence ID" value="NC_015577.1"/>
</dbReference>
<evidence type="ECO:0000256" key="7">
    <source>
        <dbReference type="ARBA" id="ARBA00023014"/>
    </source>
</evidence>
<gene>
    <name evidence="10" type="ordered locus">TREAZ_1179</name>
</gene>
<dbReference type="PROSITE" id="PS51918">
    <property type="entry name" value="RADICAL_SAM"/>
    <property type="match status" value="1"/>
</dbReference>
<protein>
    <submittedName>
        <fullName evidence="10">Uncharacterized protein</fullName>
    </submittedName>
</protein>
<dbReference type="PROSITE" id="PS01278">
    <property type="entry name" value="MTTASE_RADICAL"/>
    <property type="match status" value="1"/>
</dbReference>
<evidence type="ECO:0000313" key="10">
    <source>
        <dbReference type="EMBL" id="AEF82106.1"/>
    </source>
</evidence>
<dbReference type="PROSITE" id="PS51449">
    <property type="entry name" value="MTTASE_N"/>
    <property type="match status" value="1"/>
</dbReference>
<dbReference type="PANTHER" id="PTHR11918:SF45">
    <property type="entry name" value="THREONYLCARBAMOYLADENOSINE TRNA METHYLTHIOTRANSFERASE"/>
    <property type="match status" value="1"/>
</dbReference>
<evidence type="ECO:0000259" key="8">
    <source>
        <dbReference type="PROSITE" id="PS51449"/>
    </source>
</evidence>
<dbReference type="InterPro" id="IPR006638">
    <property type="entry name" value="Elp3/MiaA/NifB-like_rSAM"/>
</dbReference>
<organism evidence="10 11">
    <name type="scientific">Leadbettera azotonutricia (strain ATCC BAA-888 / DSM 13862 / ZAS-9)</name>
    <name type="common">Treponema azotonutricium</name>
    <dbReference type="NCBI Taxonomy" id="545695"/>
    <lineage>
        <taxon>Bacteria</taxon>
        <taxon>Pseudomonadati</taxon>
        <taxon>Spirochaetota</taxon>
        <taxon>Spirochaetia</taxon>
        <taxon>Spirochaetales</taxon>
        <taxon>Breznakiellaceae</taxon>
        <taxon>Leadbettera</taxon>
    </lineage>
</organism>
<keyword evidence="3" id="KW-0808">Transferase</keyword>
<dbReference type="Pfam" id="PF00919">
    <property type="entry name" value="UPF0004"/>
    <property type="match status" value="1"/>
</dbReference>
<dbReference type="FunCoup" id="F5Y718">
    <property type="interactions" value="141"/>
</dbReference>
<dbReference type="SUPFAM" id="SSF102114">
    <property type="entry name" value="Radical SAM enzymes"/>
    <property type="match status" value="1"/>
</dbReference>
<dbReference type="HOGENOM" id="CLU_018697_1_0_12"/>
<dbReference type="SMART" id="SM00729">
    <property type="entry name" value="Elp3"/>
    <property type="match status" value="1"/>
</dbReference>
<evidence type="ECO:0000313" key="11">
    <source>
        <dbReference type="Proteomes" id="UP000009222"/>
    </source>
</evidence>
<keyword evidence="5" id="KW-0479">Metal-binding</keyword>
<dbReference type="STRING" id="545695.TREAZ_1179"/>
<evidence type="ECO:0000256" key="4">
    <source>
        <dbReference type="ARBA" id="ARBA00022691"/>
    </source>
</evidence>
<dbReference type="InterPro" id="IPR007197">
    <property type="entry name" value="rSAM"/>
</dbReference>
<name>F5Y718_LEAAZ</name>
<dbReference type="NCBIfam" id="TIGR00089">
    <property type="entry name" value="MiaB/RimO family radical SAM methylthiotransferase"/>
    <property type="match status" value="1"/>
</dbReference>
<dbReference type="Gene3D" id="3.40.50.12160">
    <property type="entry name" value="Methylthiotransferase, N-terminal domain"/>
    <property type="match status" value="1"/>
</dbReference>
<feature type="domain" description="Radical SAM core" evidence="9">
    <location>
        <begin position="161"/>
        <end position="388"/>
    </location>
</feature>
<dbReference type="NCBIfam" id="TIGR01579">
    <property type="entry name" value="MiaB-like-C"/>
    <property type="match status" value="1"/>
</dbReference>
<dbReference type="InterPro" id="IPR006467">
    <property type="entry name" value="MiaB-like_bact"/>
</dbReference>
<dbReference type="InParanoid" id="F5Y718"/>
<keyword evidence="11" id="KW-1185">Reference proteome</keyword>
<comment type="cofactor">
    <cofactor evidence="1">
        <name>[4Fe-4S] cluster</name>
        <dbReference type="ChEBI" id="CHEBI:49883"/>
    </cofactor>
</comment>
<accession>F5Y718</accession>
<dbReference type="InterPro" id="IPR005839">
    <property type="entry name" value="Methylthiotransferase"/>
</dbReference>
<evidence type="ECO:0000256" key="6">
    <source>
        <dbReference type="ARBA" id="ARBA00023004"/>
    </source>
</evidence>
<dbReference type="KEGG" id="taz:TREAZ_1179"/>
<dbReference type="InterPro" id="IPR038135">
    <property type="entry name" value="Methylthiotransferase_N_sf"/>
</dbReference>
<dbReference type="InterPro" id="IPR058240">
    <property type="entry name" value="rSAM_sf"/>
</dbReference>
<reference evidence="11" key="1">
    <citation type="submission" date="2009-12" db="EMBL/GenBank/DDBJ databases">
        <title>Complete sequence of Treponema azotonutricium strain ZAS-9.</title>
        <authorList>
            <person name="Tetu S.G."/>
            <person name="Matson E."/>
            <person name="Ren Q."/>
            <person name="Seshadri R."/>
            <person name="Elbourne L."/>
            <person name="Hassan K.A."/>
            <person name="Durkin A."/>
            <person name="Radune D."/>
            <person name="Mohamoud Y."/>
            <person name="Shay R."/>
            <person name="Jin S."/>
            <person name="Zhang X."/>
            <person name="Lucey K."/>
            <person name="Ballor N.R."/>
            <person name="Ottesen E."/>
            <person name="Rosenthal R."/>
            <person name="Allen A."/>
            <person name="Leadbetter J.R."/>
            <person name="Paulsen I.T."/>
        </authorList>
    </citation>
    <scope>NUCLEOTIDE SEQUENCE [LARGE SCALE GENOMIC DNA]</scope>
    <source>
        <strain evidence="11">ATCC BAA-888 / DSM 13862 / ZAS-9</strain>
    </source>
</reference>
<evidence type="ECO:0000256" key="1">
    <source>
        <dbReference type="ARBA" id="ARBA00001966"/>
    </source>
</evidence>
<keyword evidence="7" id="KW-0411">Iron-sulfur</keyword>
<sequence length="460" mass="50027">MPSVALYTLGCKLNQLESESIADAFRKAGFALIPWGEGGEESPGKNSADILIVNTCTVTSHSEQKARHVIRKCLRDNPLAILIVTGCYAQLEAKALEALGREDRQGGRLFVIPGDSKSAILDLPGFLAGAGEGASYQSLTEDWLGKGSPENASFRFSPAEFSFHSRAFVKIQDGCDNSCAYCRVSIARGKSRSLPAGEALASLKALEDKGFGEAVLTGVNISQYKDEAVQGLGGLLEYLLEGTKTIAIRLSSIEPEVFPPGFIRAISHERVRPHFHLSLQSGSGAVLSRMGRHYTPAEAKEGLRQLREARDDPFMACDIIAGFPGETPEDFERTFEFCREADFAWIHAFPFSRRPGTAAWHFKGRVSEREAGERAARLEALARNGKAAYAQRWIGRELEFIAEADQGKTPGFMPGVTANYLKALIPLDGEKIEGGASIRCRILKAAKGESRFDVVGIKVI</sequence>
<dbReference type="SFLD" id="SFLDG01082">
    <property type="entry name" value="B12-binding_domain_containing"/>
    <property type="match status" value="1"/>
</dbReference>
<dbReference type="InterPro" id="IPR023404">
    <property type="entry name" value="rSAM_horseshoe"/>
</dbReference>
<dbReference type="PANTHER" id="PTHR11918">
    <property type="entry name" value="RADICAL SAM PROTEINS"/>
    <property type="match status" value="1"/>
</dbReference>
<feature type="domain" description="MTTase N-terminal" evidence="8">
    <location>
        <begin position="2"/>
        <end position="132"/>
    </location>
</feature>
<dbReference type="AlphaFoldDB" id="F5Y718"/>
<dbReference type="InterPro" id="IPR013848">
    <property type="entry name" value="Methylthiotransferase_N"/>
</dbReference>
<dbReference type="InterPro" id="IPR020612">
    <property type="entry name" value="Methylthiotransferase_CS"/>
</dbReference>
<keyword evidence="2" id="KW-0004">4Fe-4S</keyword>